<evidence type="ECO:0000259" key="5">
    <source>
        <dbReference type="Pfam" id="PF06839"/>
    </source>
</evidence>
<keyword evidence="3" id="KW-0862">Zinc</keyword>
<comment type="caution">
    <text evidence="6">The sequence shown here is derived from an EMBL/GenBank/DDBJ whole genome shotgun (WGS) entry which is preliminary data.</text>
</comment>
<gene>
    <name evidence="6" type="ORF">Dsin_021717</name>
</gene>
<organism evidence="6 7">
    <name type="scientific">Dipteronia sinensis</name>
    <dbReference type="NCBI Taxonomy" id="43782"/>
    <lineage>
        <taxon>Eukaryota</taxon>
        <taxon>Viridiplantae</taxon>
        <taxon>Streptophyta</taxon>
        <taxon>Embryophyta</taxon>
        <taxon>Tracheophyta</taxon>
        <taxon>Spermatophyta</taxon>
        <taxon>Magnoliopsida</taxon>
        <taxon>eudicotyledons</taxon>
        <taxon>Gunneridae</taxon>
        <taxon>Pentapetalae</taxon>
        <taxon>rosids</taxon>
        <taxon>malvids</taxon>
        <taxon>Sapindales</taxon>
        <taxon>Sapindaceae</taxon>
        <taxon>Hippocastanoideae</taxon>
        <taxon>Acereae</taxon>
        <taxon>Dipteronia</taxon>
    </lineage>
</organism>
<dbReference type="InterPro" id="IPR010666">
    <property type="entry name" value="Znf_GRF"/>
</dbReference>
<keyword evidence="4" id="KW-0812">Transmembrane</keyword>
<keyword evidence="2" id="KW-0863">Zinc-finger</keyword>
<accession>A0AAE0A127</accession>
<dbReference type="AlphaFoldDB" id="A0AAE0A127"/>
<protein>
    <recommendedName>
        <fullName evidence="5">GRF-type domain-containing protein</fullName>
    </recommendedName>
</protein>
<keyword evidence="4" id="KW-0472">Membrane</keyword>
<evidence type="ECO:0000256" key="1">
    <source>
        <dbReference type="ARBA" id="ARBA00022723"/>
    </source>
</evidence>
<dbReference type="Proteomes" id="UP001281410">
    <property type="component" value="Unassembled WGS sequence"/>
</dbReference>
<name>A0AAE0A127_9ROSI</name>
<feature type="transmembrane region" description="Helical" evidence="4">
    <location>
        <begin position="123"/>
        <end position="141"/>
    </location>
</feature>
<dbReference type="EMBL" id="JANJYJ010000007">
    <property type="protein sequence ID" value="KAK3198302.1"/>
    <property type="molecule type" value="Genomic_DNA"/>
</dbReference>
<evidence type="ECO:0000313" key="6">
    <source>
        <dbReference type="EMBL" id="KAK3198302.1"/>
    </source>
</evidence>
<sequence length="143" mass="16092">MEGSSNTGSMGSNINGGVLIFKNKTCRCGKKADVKISESFDNLGKLFYFCEKRQCKFISWWEPDATELLETMQGSEELNRDGIDEKLKLLNAKMQKLESNIIGIMHNQMTSIHGSLSGLKKMMLLNMLLLACSIFFFVSSMNM</sequence>
<evidence type="ECO:0000256" key="2">
    <source>
        <dbReference type="ARBA" id="ARBA00022771"/>
    </source>
</evidence>
<keyword evidence="1" id="KW-0479">Metal-binding</keyword>
<evidence type="ECO:0000256" key="4">
    <source>
        <dbReference type="SAM" id="Phobius"/>
    </source>
</evidence>
<dbReference type="PANTHER" id="PTHR33248">
    <property type="entry name" value="ZINC ION-BINDING PROTEIN"/>
    <property type="match status" value="1"/>
</dbReference>
<evidence type="ECO:0000256" key="3">
    <source>
        <dbReference type="ARBA" id="ARBA00022833"/>
    </source>
</evidence>
<feature type="domain" description="GRF-type" evidence="5">
    <location>
        <begin position="25"/>
        <end position="61"/>
    </location>
</feature>
<keyword evidence="7" id="KW-1185">Reference proteome</keyword>
<dbReference type="Pfam" id="PF06839">
    <property type="entry name" value="Zn_ribbon_GRF"/>
    <property type="match status" value="1"/>
</dbReference>
<proteinExistence type="predicted"/>
<evidence type="ECO:0000313" key="7">
    <source>
        <dbReference type="Proteomes" id="UP001281410"/>
    </source>
</evidence>
<dbReference type="GO" id="GO:0008270">
    <property type="term" value="F:zinc ion binding"/>
    <property type="evidence" value="ECO:0007669"/>
    <property type="project" value="UniProtKB-KW"/>
</dbReference>
<keyword evidence="4" id="KW-1133">Transmembrane helix</keyword>
<reference evidence="6" key="1">
    <citation type="journal article" date="2023" name="Plant J.">
        <title>Genome sequences and population genomics provide insights into the demographic history, inbreeding, and mutation load of two 'living fossil' tree species of Dipteronia.</title>
        <authorList>
            <person name="Feng Y."/>
            <person name="Comes H.P."/>
            <person name="Chen J."/>
            <person name="Zhu S."/>
            <person name="Lu R."/>
            <person name="Zhang X."/>
            <person name="Li P."/>
            <person name="Qiu J."/>
            <person name="Olsen K.M."/>
            <person name="Qiu Y."/>
        </authorList>
    </citation>
    <scope>NUCLEOTIDE SEQUENCE</scope>
    <source>
        <strain evidence="6">NBL</strain>
    </source>
</reference>